<dbReference type="GO" id="GO:0016887">
    <property type="term" value="F:ATP hydrolysis activity"/>
    <property type="evidence" value="ECO:0007669"/>
    <property type="project" value="InterPro"/>
</dbReference>
<dbReference type="GO" id="GO:0005524">
    <property type="term" value="F:ATP binding"/>
    <property type="evidence" value="ECO:0007669"/>
    <property type="project" value="UniProtKB-KW"/>
</dbReference>
<dbReference type="Pfam" id="PF08352">
    <property type="entry name" value="oligo_HPY"/>
    <property type="match status" value="1"/>
</dbReference>
<dbReference type="GO" id="GO:0005886">
    <property type="term" value="C:plasma membrane"/>
    <property type="evidence" value="ECO:0007669"/>
    <property type="project" value="UniProtKB-SubCell"/>
</dbReference>
<sequence>MQGGSLNPNTSILDVKNLTVRIKTPRGPVFPVRQFSMTLAKGDLVGIVGESGSGKTLAGLSLLGLLPEGSEILEGSIRFDGKELVGAPEDSWNRIRGARISMIFQEPQSALNPILRIGSMFEEIYDSHRPDMDGPFRQQAIRDLLLSVGLDRPDSIVRSYPHQLSGGMRQRVLIAMAIALSPDIVIADEPTTALDLTMSHQILDLLLERNRKDGMSLILISHDLGIIRRSARQILVLYAGHIVESVSGERFFKSGPSHPYAQALLLSRPGANRKTKEDGPLEAIRGQVPPLWELPAGCAFAPRCPLADARCQRESPPWIPTGTDQGALCFYPSIKEDVA</sequence>
<keyword evidence="6 9" id="KW-0067">ATP-binding</keyword>
<comment type="subcellular location">
    <subcellularLocation>
        <location evidence="1">Cell inner membrane</location>
        <topology evidence="1">Peripheral membrane protein</topology>
    </subcellularLocation>
</comment>
<evidence type="ECO:0000259" key="8">
    <source>
        <dbReference type="PROSITE" id="PS50893"/>
    </source>
</evidence>
<organism evidence="9">
    <name type="scientific">Leptospirillum ferriphilum</name>
    <dbReference type="NCBI Taxonomy" id="178606"/>
    <lineage>
        <taxon>Bacteria</taxon>
        <taxon>Pseudomonadati</taxon>
        <taxon>Nitrospirota</taxon>
        <taxon>Nitrospiria</taxon>
        <taxon>Nitrospirales</taxon>
        <taxon>Nitrospiraceae</taxon>
        <taxon>Leptospirillum</taxon>
    </lineage>
</organism>
<dbReference type="NCBIfam" id="TIGR01727">
    <property type="entry name" value="oligo_HPY"/>
    <property type="match status" value="1"/>
</dbReference>
<dbReference type="EMBL" id="DTMM01000069">
    <property type="protein sequence ID" value="HFT92963.1"/>
    <property type="molecule type" value="Genomic_DNA"/>
</dbReference>
<gene>
    <name evidence="9" type="ORF">ENX03_03275</name>
</gene>
<reference evidence="9" key="1">
    <citation type="journal article" date="2020" name="mSystems">
        <title>Genome- and Community-Level Interaction Insights into Carbon Utilization and Element Cycling Functions of Hydrothermarchaeota in Hydrothermal Sediment.</title>
        <authorList>
            <person name="Zhou Z."/>
            <person name="Liu Y."/>
            <person name="Xu W."/>
            <person name="Pan J."/>
            <person name="Luo Z.H."/>
            <person name="Li M."/>
        </authorList>
    </citation>
    <scope>NUCLEOTIDE SEQUENCE [LARGE SCALE GENOMIC DNA]</scope>
    <source>
        <strain evidence="9">SpSt-902</strain>
    </source>
</reference>
<protein>
    <submittedName>
        <fullName evidence="9">ABC transporter ATP-binding protein</fullName>
    </submittedName>
</protein>
<dbReference type="FunFam" id="3.40.50.300:FF:000016">
    <property type="entry name" value="Oligopeptide ABC transporter ATP-binding component"/>
    <property type="match status" value="1"/>
</dbReference>
<dbReference type="Gene3D" id="3.40.50.300">
    <property type="entry name" value="P-loop containing nucleotide triphosphate hydrolases"/>
    <property type="match status" value="1"/>
</dbReference>
<comment type="similarity">
    <text evidence="2">Belongs to the ABC transporter superfamily.</text>
</comment>
<evidence type="ECO:0000256" key="4">
    <source>
        <dbReference type="ARBA" id="ARBA00022475"/>
    </source>
</evidence>
<keyword evidence="3" id="KW-0813">Transport</keyword>
<dbReference type="SMART" id="SM00382">
    <property type="entry name" value="AAA"/>
    <property type="match status" value="1"/>
</dbReference>
<evidence type="ECO:0000256" key="5">
    <source>
        <dbReference type="ARBA" id="ARBA00022741"/>
    </source>
</evidence>
<proteinExistence type="inferred from homology"/>
<accession>A0A7C3LUQ7</accession>
<evidence type="ECO:0000256" key="7">
    <source>
        <dbReference type="ARBA" id="ARBA00023136"/>
    </source>
</evidence>
<keyword evidence="7" id="KW-0472">Membrane</keyword>
<name>A0A7C3LUQ7_9BACT</name>
<feature type="domain" description="ABC transporter" evidence="8">
    <location>
        <begin position="13"/>
        <end position="264"/>
    </location>
</feature>
<keyword evidence="4" id="KW-1003">Cell membrane</keyword>
<dbReference type="PANTHER" id="PTHR43297:SF2">
    <property type="entry name" value="DIPEPTIDE TRANSPORT ATP-BINDING PROTEIN DPPD"/>
    <property type="match status" value="1"/>
</dbReference>
<dbReference type="InterPro" id="IPR013563">
    <property type="entry name" value="Oligopep_ABC_C"/>
</dbReference>
<keyword evidence="5" id="KW-0547">Nucleotide-binding</keyword>
<dbReference type="PANTHER" id="PTHR43297">
    <property type="entry name" value="OLIGOPEPTIDE TRANSPORT ATP-BINDING PROTEIN APPD"/>
    <property type="match status" value="1"/>
</dbReference>
<evidence type="ECO:0000256" key="6">
    <source>
        <dbReference type="ARBA" id="ARBA00022840"/>
    </source>
</evidence>
<dbReference type="InterPro" id="IPR050388">
    <property type="entry name" value="ABC_Ni/Peptide_Import"/>
</dbReference>
<evidence type="ECO:0000256" key="1">
    <source>
        <dbReference type="ARBA" id="ARBA00004417"/>
    </source>
</evidence>
<dbReference type="AlphaFoldDB" id="A0A7C3LUQ7"/>
<dbReference type="Pfam" id="PF00005">
    <property type="entry name" value="ABC_tran"/>
    <property type="match status" value="1"/>
</dbReference>
<evidence type="ECO:0000256" key="3">
    <source>
        <dbReference type="ARBA" id="ARBA00022448"/>
    </source>
</evidence>
<comment type="caution">
    <text evidence="9">The sequence shown here is derived from an EMBL/GenBank/DDBJ whole genome shotgun (WGS) entry which is preliminary data.</text>
</comment>
<evidence type="ECO:0000256" key="2">
    <source>
        <dbReference type="ARBA" id="ARBA00005417"/>
    </source>
</evidence>
<dbReference type="PROSITE" id="PS00211">
    <property type="entry name" value="ABC_TRANSPORTER_1"/>
    <property type="match status" value="1"/>
</dbReference>
<dbReference type="PROSITE" id="PS50893">
    <property type="entry name" value="ABC_TRANSPORTER_2"/>
    <property type="match status" value="1"/>
</dbReference>
<dbReference type="InterPro" id="IPR003593">
    <property type="entry name" value="AAA+_ATPase"/>
</dbReference>
<dbReference type="SUPFAM" id="SSF52540">
    <property type="entry name" value="P-loop containing nucleoside triphosphate hydrolases"/>
    <property type="match status" value="1"/>
</dbReference>
<dbReference type="InterPro" id="IPR027417">
    <property type="entry name" value="P-loop_NTPase"/>
</dbReference>
<dbReference type="CDD" id="cd03257">
    <property type="entry name" value="ABC_NikE_OppD_transporters"/>
    <property type="match status" value="1"/>
</dbReference>
<dbReference type="InterPro" id="IPR003439">
    <property type="entry name" value="ABC_transporter-like_ATP-bd"/>
</dbReference>
<dbReference type="InterPro" id="IPR017871">
    <property type="entry name" value="ABC_transporter-like_CS"/>
</dbReference>
<dbReference type="GO" id="GO:0015833">
    <property type="term" value="P:peptide transport"/>
    <property type="evidence" value="ECO:0007669"/>
    <property type="project" value="InterPro"/>
</dbReference>
<evidence type="ECO:0000313" key="9">
    <source>
        <dbReference type="EMBL" id="HFT92963.1"/>
    </source>
</evidence>